<sequence>MAGNSNAFCRNFYRNTDINAIKATNYYDPNTIVPISNGSNPPGTVYQNQIPLPTSVTAGSSGNWFNTTSLVDGTIPAATSFQTWAVTADSSTTLTLITNNKAYTTAGNELLFNQTTWYRINSDNTLTSLRKNIQVTPLGIFAFSGGTITVRGDQNVDEVYQQSFSSPTLNLNAAYTSWVKDGSAISGTIFGYCQGTRQQSFTPTVSGQTLSGAAALITYESETDTIPASSNDFCKSFYKYDGSTSTPYYFDPTAVTPITTGTTQNGYPLGLVWSNQAAPPTSVTIGATGTLATYVNYTSNPLNPSGPTIRAQEGSRTWKIVADTPTTLLYIATDISEIYGTDELIYTSITNYRINANNTLTALYKEVQATPIATSGQGYQTIYETYKQ</sequence>
<organism evidence="1 2">
    <name type="scientific">Polynucleobacter arcticus</name>
    <dbReference type="NCBI Taxonomy" id="1743165"/>
    <lineage>
        <taxon>Bacteria</taxon>
        <taxon>Pseudomonadati</taxon>
        <taxon>Pseudomonadota</taxon>
        <taxon>Betaproteobacteria</taxon>
        <taxon>Burkholderiales</taxon>
        <taxon>Burkholderiaceae</taxon>
        <taxon>Polynucleobacter</taxon>
    </lineage>
</organism>
<keyword evidence="2" id="KW-1185">Reference proteome</keyword>
<evidence type="ECO:0000313" key="1">
    <source>
        <dbReference type="EMBL" id="QKM60148.1"/>
    </source>
</evidence>
<name>A0A6M9PLF3_9BURK</name>
<dbReference type="Proteomes" id="UP000501090">
    <property type="component" value="Chromosome"/>
</dbReference>
<accession>A0A6M9PLF3</accession>
<gene>
    <name evidence="1" type="ORF">DN92_03325</name>
</gene>
<evidence type="ECO:0000313" key="2">
    <source>
        <dbReference type="Proteomes" id="UP000501090"/>
    </source>
</evidence>
<dbReference type="EMBL" id="CP028940">
    <property type="protein sequence ID" value="QKM60148.1"/>
    <property type="molecule type" value="Genomic_DNA"/>
</dbReference>
<dbReference type="KEGG" id="pard:DN92_03325"/>
<protein>
    <submittedName>
        <fullName evidence="1">Uncharacterized protein</fullName>
    </submittedName>
</protein>
<proteinExistence type="predicted"/>
<dbReference type="AlphaFoldDB" id="A0A6M9PLF3"/>
<reference evidence="1 2" key="1">
    <citation type="submission" date="2018-04" db="EMBL/GenBank/DDBJ databases">
        <title>Polynucleobacter sp. UK-Long2-W17 genome.</title>
        <authorList>
            <person name="Hahn M.W."/>
        </authorList>
    </citation>
    <scope>NUCLEOTIDE SEQUENCE [LARGE SCALE GENOMIC DNA]</scope>
    <source>
        <strain evidence="1 2">UK-Long2-W17</strain>
    </source>
</reference>